<reference evidence="3" key="1">
    <citation type="submission" date="2022-10" db="EMBL/GenBank/DDBJ databases">
        <authorList>
            <person name="Yu W.X."/>
        </authorList>
    </citation>
    <scope>NUCLEOTIDE SEQUENCE</scope>
    <source>
        <strain evidence="3">D04</strain>
    </source>
</reference>
<dbReference type="InterPro" id="IPR003367">
    <property type="entry name" value="Thrombospondin_3-like_rpt"/>
</dbReference>
<dbReference type="SUPFAM" id="SSF103647">
    <property type="entry name" value="TSP type-3 repeat"/>
    <property type="match status" value="1"/>
</dbReference>
<evidence type="ECO:0000313" key="3">
    <source>
        <dbReference type="EMBL" id="MCW3807915.1"/>
    </source>
</evidence>
<dbReference type="SUPFAM" id="SSF49899">
    <property type="entry name" value="Concanavalin A-like lectins/glucanases"/>
    <property type="match status" value="1"/>
</dbReference>
<dbReference type="Pfam" id="PF15892">
    <property type="entry name" value="BNR_4"/>
    <property type="match status" value="1"/>
</dbReference>
<dbReference type="Gene3D" id="2.60.120.200">
    <property type="match status" value="1"/>
</dbReference>
<dbReference type="Pfam" id="PF13385">
    <property type="entry name" value="Laminin_G_3"/>
    <property type="match status" value="1"/>
</dbReference>
<dbReference type="InterPro" id="IPR028974">
    <property type="entry name" value="TSP_type-3_rpt"/>
</dbReference>
<gene>
    <name evidence="3" type="ORF">OM074_19980</name>
</gene>
<dbReference type="AlphaFoldDB" id="A0AAE3MIC1"/>
<accession>A0AAE3MIC1</accession>
<dbReference type="Pfam" id="PF02412">
    <property type="entry name" value="TSP_3"/>
    <property type="match status" value="2"/>
</dbReference>
<protein>
    <submittedName>
        <fullName evidence="3">BNR-4 repeat-containing protein</fullName>
    </submittedName>
</protein>
<evidence type="ECO:0000313" key="4">
    <source>
        <dbReference type="Proteomes" id="UP001207408"/>
    </source>
</evidence>
<proteinExistence type="predicted"/>
<dbReference type="NCBIfam" id="TIGR04183">
    <property type="entry name" value="Por_Secre_tail"/>
    <property type="match status" value="1"/>
</dbReference>
<keyword evidence="1" id="KW-0732">Signal</keyword>
<dbReference type="GO" id="GO:0007155">
    <property type="term" value="P:cell adhesion"/>
    <property type="evidence" value="ECO:0007669"/>
    <property type="project" value="InterPro"/>
</dbReference>
<keyword evidence="2" id="KW-0106">Calcium</keyword>
<dbReference type="Gene3D" id="4.10.1080.10">
    <property type="entry name" value="TSP type-3 repeat"/>
    <property type="match status" value="1"/>
</dbReference>
<organism evidence="3 4">
    <name type="scientific">Plebeiibacterium marinum</name>
    <dbReference type="NCBI Taxonomy" id="2992111"/>
    <lineage>
        <taxon>Bacteria</taxon>
        <taxon>Pseudomonadati</taxon>
        <taxon>Bacteroidota</taxon>
        <taxon>Bacteroidia</taxon>
        <taxon>Marinilabiliales</taxon>
        <taxon>Marinilabiliaceae</taxon>
        <taxon>Plebeiibacterium</taxon>
    </lineage>
</organism>
<dbReference type="PANTHER" id="PTHR10199:SF100">
    <property type="entry name" value="THROMBOSPONDIN, ISOFORM A"/>
    <property type="match status" value="1"/>
</dbReference>
<dbReference type="EMBL" id="JAPDPI010000069">
    <property type="protein sequence ID" value="MCW3807915.1"/>
    <property type="molecule type" value="Genomic_DNA"/>
</dbReference>
<name>A0AAE3MIC1_9BACT</name>
<evidence type="ECO:0000256" key="1">
    <source>
        <dbReference type="ARBA" id="ARBA00022729"/>
    </source>
</evidence>
<dbReference type="InterPro" id="IPR013320">
    <property type="entry name" value="ConA-like_dom_sf"/>
</dbReference>
<dbReference type="InterPro" id="IPR026444">
    <property type="entry name" value="Secre_tail"/>
</dbReference>
<evidence type="ECO:0000256" key="2">
    <source>
        <dbReference type="ARBA" id="ARBA00022837"/>
    </source>
</evidence>
<dbReference type="PANTHER" id="PTHR10199">
    <property type="entry name" value="THROMBOSPONDIN"/>
    <property type="match status" value="1"/>
</dbReference>
<dbReference type="GO" id="GO:0004553">
    <property type="term" value="F:hydrolase activity, hydrolyzing O-glycosyl compounds"/>
    <property type="evidence" value="ECO:0007669"/>
    <property type="project" value="UniProtKB-ARBA"/>
</dbReference>
<dbReference type="GO" id="GO:0005509">
    <property type="term" value="F:calcium ion binding"/>
    <property type="evidence" value="ECO:0007669"/>
    <property type="project" value="InterPro"/>
</dbReference>
<sequence>MQSKSVLLTICIITSIIFPGLSYAQNYAISLPGGSNGSVSNIAIPALNLTELPVTIEAWYKPVSYNAYGGIVYYRGASTDGGIQYDKWTNNKTLRAIRNSSGQVVANNEPTPNEWNHVACVFTNEATTIYLNGVKTTASLSGLPLTFDAGIYIGWDAAIADRTINGLFDEIRIWNTARSETEINENKYNTLNGTETGLVGYWNFDDQATVATDLSPNANHGTINGGTYAESFSRSDADDDGIPDFIDNCPNTSNTDQADADYDGIGDVCDDKLEGEGIYDIVTNNAYVTASGANFVSFQQNAILSYKGYQYITFWNKEKQVCLSRKKLPEGNWQTIALTDYTSAHDLGDNHYNISFGICKNDGTIHIAFDHHNDPLHYRISTVDLINDPDNADWSADAFSETRNYLVPGQAMIDNDDNFDGGITYPRFISKPDGDLLFECRTGWSGDGNSHLWEYNGSDNSWSHIGEYLHGRSEGMPVGYINNCGYINGLHYTPGGTRLHVSLVWRDSPDANTNHDICYAYSDDDGRTWYNSDGVLIGTTGSSDVSQLLNLYSEGFQILQVDQNRGLINQEGQAVDSKGGIHILQSYLKDGVSESSWYDRRVNAFMRHIYQDDNGIWKNEIIAASRIDRGDIAVDAADNLYVLGPDYRVYYAKADEKWATWYDLDLSQDGKVVAEGLFDRELLLENHILSFAEAHSDLDGKIIVPHYSLTDYGIETSISESKPAINNTSIACFPNPFLSDFQISIQEKARYQLSDLNGKIVLSGYITPSEKLGNTLRPGVYFLTIISGSNTSTFKIIKR</sequence>
<keyword evidence="4" id="KW-1185">Reference proteome</keyword>
<comment type="caution">
    <text evidence="3">The sequence shown here is derived from an EMBL/GenBank/DDBJ whole genome shotgun (WGS) entry which is preliminary data.</text>
</comment>
<dbReference type="Proteomes" id="UP001207408">
    <property type="component" value="Unassembled WGS sequence"/>
</dbReference>
<dbReference type="GO" id="GO:0005975">
    <property type="term" value="P:carbohydrate metabolic process"/>
    <property type="evidence" value="ECO:0007669"/>
    <property type="project" value="UniProtKB-ARBA"/>
</dbReference>